<dbReference type="EMBL" id="CAFBLQ010000148">
    <property type="protein sequence ID" value="CAB4879570.1"/>
    <property type="molecule type" value="Genomic_DNA"/>
</dbReference>
<evidence type="ECO:0000256" key="1">
    <source>
        <dbReference type="SAM" id="MobiDB-lite"/>
    </source>
</evidence>
<reference evidence="2" key="1">
    <citation type="submission" date="2020-05" db="EMBL/GenBank/DDBJ databases">
        <authorList>
            <person name="Chiriac C."/>
            <person name="Salcher M."/>
            <person name="Ghai R."/>
            <person name="Kavagutti S V."/>
        </authorList>
    </citation>
    <scope>NUCLEOTIDE SEQUENCE</scope>
</reference>
<feature type="region of interest" description="Disordered" evidence="1">
    <location>
        <begin position="258"/>
        <end position="332"/>
    </location>
</feature>
<sequence length="477" mass="53415">MEARGERDQQQRGHRRLELVAQTVEARAEERVGSQDAANDQRRAESQVDGTGDERDDRRDRRRPRETHEAIGEPAEREREQRRQQQLQQPRRSQHGVEEGHRRQPQHAERPDPHRPAPATPLGDQQRDQQQDQPGAEKGPEARKPPRQHNAQAISEPLQRHRVMGALGAHRLSLDGVRDGDAEMPKDGGQHVDAGDDALEVRRRGGQRPRPTGQARYTGRQQLRAPGQRRRLHHDQQVLRTPSLRQLAHRLVAALAGRQAGDDDPMHAQQRERARGDIGCRPERDSGDAAIPVGGDDRLALAAPGDPGVRDPAPGQRPEQPGRELCGSTRGPLPLELPAVDAPAAGSILREAQLGRALRGVGRQRDARPLPDVEQRLDRVVGPLRCTAEPEGEWPDQIEATENGVEFRRRLGSLLDREDVRQREKGDHDGARRGGRPRLRLRMRRRGQQRECRGGARGECREHARGAGQPSGHCRVF</sequence>
<feature type="compositionally biased region" description="Basic and acidic residues" evidence="1">
    <location>
        <begin position="172"/>
        <end position="203"/>
    </location>
</feature>
<evidence type="ECO:0000313" key="2">
    <source>
        <dbReference type="EMBL" id="CAB4879570.1"/>
    </source>
</evidence>
<feature type="compositionally biased region" description="Basic and acidic residues" evidence="1">
    <location>
        <begin position="418"/>
        <end position="432"/>
    </location>
</feature>
<proteinExistence type="predicted"/>
<feature type="compositionally biased region" description="Basic and acidic residues" evidence="1">
    <location>
        <begin position="260"/>
        <end position="287"/>
    </location>
</feature>
<feature type="compositionally biased region" description="Basic and acidic residues" evidence="1">
    <location>
        <begin position="448"/>
        <end position="465"/>
    </location>
</feature>
<gene>
    <name evidence="2" type="ORF">UFOPK3423_01226</name>
</gene>
<accession>A0A6J7EE65</accession>
<protein>
    <submittedName>
        <fullName evidence="2">Unannotated protein</fullName>
    </submittedName>
</protein>
<feature type="compositionally biased region" description="Basic and acidic residues" evidence="1">
    <location>
        <begin position="1"/>
        <end position="11"/>
    </location>
</feature>
<organism evidence="2">
    <name type="scientific">freshwater metagenome</name>
    <dbReference type="NCBI Taxonomy" id="449393"/>
    <lineage>
        <taxon>unclassified sequences</taxon>
        <taxon>metagenomes</taxon>
        <taxon>ecological metagenomes</taxon>
    </lineage>
</organism>
<feature type="region of interest" description="Disordered" evidence="1">
    <location>
        <begin position="1"/>
        <end position="233"/>
    </location>
</feature>
<feature type="region of interest" description="Disordered" evidence="1">
    <location>
        <begin position="418"/>
        <end position="437"/>
    </location>
</feature>
<dbReference type="AlphaFoldDB" id="A0A6J7EE65"/>
<feature type="compositionally biased region" description="Basic and acidic residues" evidence="1">
    <location>
        <begin position="66"/>
        <end position="83"/>
    </location>
</feature>
<feature type="compositionally biased region" description="Basic and acidic residues" evidence="1">
    <location>
        <begin position="26"/>
        <end position="59"/>
    </location>
</feature>
<name>A0A6J7EE65_9ZZZZ</name>
<feature type="region of interest" description="Disordered" evidence="1">
    <location>
        <begin position="444"/>
        <end position="477"/>
    </location>
</feature>
<feature type="compositionally biased region" description="Basic and acidic residues" evidence="1">
    <location>
        <begin position="95"/>
        <end position="115"/>
    </location>
</feature>